<keyword evidence="2" id="KW-0472">Membrane</keyword>
<sequence length="1182" mass="123960">MEYNHCLRMIILSALVIALLTNGVGGGTAISIILDKIVIQFNETTFQTFYHCLCTTPYECQFSYKNTSNVITIQSYSQFSLVNQNVTFFDAFLCTIPKGTFSCYRLTTEQLDTTVPVNEPDKCSSVSYGNQTCFPRGVALLWAMGTYKVNITSENISQTNNCPDVISLSTSVMPSTTVQDAPSSEPPTTSLIASASSSVDNPQTSGYLVSTSTQPYSSAAATLPSESVTPSNVESAIALTVTQTPGSLSYMSYDYTQASLSLDPISSSVSTSSLLTLTTESLLTDSDGVTQLEPSSLFQSITHSLLTTTEWTTPALHISTLTLAPDLSFTTTRGQPMTTAAPATNSVPLDASLSVVTNVFSVSSMLDVSIILDVTLTSGLDFNTPTSTSTTVKATSRLSTGIIQSSSIVINTDTITDLLVAYTETTSQSDTYMLTAESESGLNIIPSTVTLLGSNSVAPTVSVTGSAITKPTDSVLGTQSIAPTVSVTGSAITQPTDSVLGTQSIAPTASVTGSAITQPTDSVLGTQSIAPTVSVTGSAITQPTDSVLGTQSIAPTVSVTGSAITQPTDSVLGTQSIAPTASLTGSAVIQPTNSLLSTNSIAPTVGVTGSTITQPTDAVLDSNTIAPSISVTGSANTQTIDSVLGSNSIVPTSSVSGSVSIQETVSILDTLSHILTRTLTMVNVGNSDLESPLNTSPTTFYKPSYLTLDSTQIAPTTQTESSSLTDSKTISFVAMTTSVVSPTHLTLITEQLNTHSLSTGSWPTNSGMISGSVVVTTTLSLSDIAPTLSSSYTSLGFVSLSSAPGTKTLDTLTQSGSTRTDTLSNSALTSGAIDASATASLYTSLLIRPSMTDLTYTGVVASTINPSPSQPTTSDSNYGSGGHSSGVTLHPTASSSLSTSSPPPANATIPPPGLNSRQEDDRDKIIAITVGVIGGVLFIFAIIIAIFCWRRRQKDRSYETMDAQSTSSDQRSDTSEEIPSKTPDAVNFDGIIPRFPNYKDYNGWDTFRPPYFTMIDIGPTAHNIIKGSVVSPEDATLTKKSSFKKKSSMKSVQFVNPLVEEIEPDYDATVSISSNGQPKKGIIVKTVKFKNTVTESNDFEDVPKEDTDKEQSYEYPHQTSSDYDYATVSFSGENRDSHGTYDTLGTVSDSPAKTSGPPSTSFQSNTPNGHTPNNTVEESTHF</sequence>
<reference evidence="5 6" key="1">
    <citation type="submission" date="2025-04" db="UniProtKB">
        <authorList>
            <consortium name="RefSeq"/>
        </authorList>
    </citation>
    <scope>IDENTIFICATION</scope>
</reference>
<evidence type="ECO:0000256" key="3">
    <source>
        <dbReference type="SAM" id="SignalP"/>
    </source>
</evidence>
<evidence type="ECO:0000313" key="4">
    <source>
        <dbReference type="Proteomes" id="UP001165740"/>
    </source>
</evidence>
<dbReference type="AlphaFoldDB" id="A0A9W2YCD5"/>
<feature type="compositionally biased region" description="Low complexity" evidence="1">
    <location>
        <begin position="891"/>
        <end position="900"/>
    </location>
</feature>
<dbReference type="GeneID" id="106068623"/>
<feature type="compositionally biased region" description="Basic and acidic residues" evidence="1">
    <location>
        <begin position="1101"/>
        <end position="1112"/>
    </location>
</feature>
<feature type="compositionally biased region" description="Polar residues" evidence="1">
    <location>
        <begin position="1143"/>
        <end position="1182"/>
    </location>
</feature>
<feature type="region of interest" description="Disordered" evidence="1">
    <location>
        <begin position="863"/>
        <end position="920"/>
    </location>
</feature>
<feature type="signal peptide" evidence="3">
    <location>
        <begin position="1"/>
        <end position="26"/>
    </location>
</feature>
<keyword evidence="4" id="KW-1185">Reference proteome</keyword>
<feature type="transmembrane region" description="Helical" evidence="2">
    <location>
        <begin position="925"/>
        <end position="949"/>
    </location>
</feature>
<evidence type="ECO:0000256" key="1">
    <source>
        <dbReference type="SAM" id="MobiDB-lite"/>
    </source>
</evidence>
<dbReference type="RefSeq" id="XP_055860384.1">
    <property type="nucleotide sequence ID" value="XM_056004409.1"/>
</dbReference>
<feature type="region of interest" description="Disordered" evidence="1">
    <location>
        <begin position="1098"/>
        <end position="1182"/>
    </location>
</feature>
<dbReference type="RefSeq" id="XP_055860385.1">
    <property type="nucleotide sequence ID" value="XM_056004410.1"/>
</dbReference>
<feature type="region of interest" description="Disordered" evidence="1">
    <location>
        <begin position="957"/>
        <end position="984"/>
    </location>
</feature>
<feature type="compositionally biased region" description="Pro residues" evidence="1">
    <location>
        <begin position="901"/>
        <end position="913"/>
    </location>
</feature>
<keyword evidence="2" id="KW-1133">Transmembrane helix</keyword>
<evidence type="ECO:0000313" key="6">
    <source>
        <dbReference type="RefSeq" id="XP_055860385.1"/>
    </source>
</evidence>
<name>A0A9W2YCD5_BIOGL</name>
<feature type="region of interest" description="Disordered" evidence="1">
    <location>
        <begin position="175"/>
        <end position="210"/>
    </location>
</feature>
<organism evidence="4 6">
    <name type="scientific">Biomphalaria glabrata</name>
    <name type="common">Bloodfluke planorb</name>
    <name type="synonym">Freshwater snail</name>
    <dbReference type="NCBI Taxonomy" id="6526"/>
    <lineage>
        <taxon>Eukaryota</taxon>
        <taxon>Metazoa</taxon>
        <taxon>Spiralia</taxon>
        <taxon>Lophotrochozoa</taxon>
        <taxon>Mollusca</taxon>
        <taxon>Gastropoda</taxon>
        <taxon>Heterobranchia</taxon>
        <taxon>Euthyneura</taxon>
        <taxon>Panpulmonata</taxon>
        <taxon>Hygrophila</taxon>
        <taxon>Lymnaeoidea</taxon>
        <taxon>Planorbidae</taxon>
        <taxon>Biomphalaria</taxon>
    </lineage>
</organism>
<keyword evidence="3" id="KW-0732">Signal</keyword>
<feature type="chain" id="PRO_5044702299" evidence="3">
    <location>
        <begin position="27"/>
        <end position="1182"/>
    </location>
</feature>
<protein>
    <submittedName>
        <fullName evidence="5 6">Mucin-5AC-like isoform X1</fullName>
    </submittedName>
</protein>
<evidence type="ECO:0000256" key="2">
    <source>
        <dbReference type="SAM" id="Phobius"/>
    </source>
</evidence>
<feature type="compositionally biased region" description="Polar residues" evidence="1">
    <location>
        <begin position="1117"/>
        <end position="1132"/>
    </location>
</feature>
<dbReference type="Proteomes" id="UP001165740">
    <property type="component" value="Chromosome 11"/>
</dbReference>
<accession>A0A9W2YCD5</accession>
<gene>
    <name evidence="5 6" type="primary">LOC106068623</name>
</gene>
<proteinExistence type="predicted"/>
<evidence type="ECO:0000313" key="5">
    <source>
        <dbReference type="RefSeq" id="XP_055860384.1"/>
    </source>
</evidence>
<feature type="compositionally biased region" description="Polar residues" evidence="1">
    <location>
        <begin position="863"/>
        <end position="878"/>
    </location>
</feature>
<keyword evidence="2" id="KW-0812">Transmembrane</keyword>
<dbReference type="OrthoDB" id="10345529at2759"/>